<evidence type="ECO:0000256" key="3">
    <source>
        <dbReference type="ARBA" id="ARBA00024226"/>
    </source>
</evidence>
<dbReference type="InterPro" id="IPR044086">
    <property type="entry name" value="LUC3-like"/>
</dbReference>
<evidence type="ECO:0000256" key="5">
    <source>
        <dbReference type="PROSITE-ProRule" id="PRU10007"/>
    </source>
</evidence>
<feature type="active site" evidence="5">
    <location>
        <position position="249"/>
    </location>
</feature>
<evidence type="ECO:0000259" key="7">
    <source>
        <dbReference type="Pfam" id="PF00171"/>
    </source>
</evidence>
<protein>
    <recommendedName>
        <fullName evidence="3">aldehyde dehydrogenase (NAD(+))</fullName>
        <ecNumber evidence="3">1.2.1.3</ecNumber>
    </recommendedName>
</protein>
<proteinExistence type="inferred from homology"/>
<dbReference type="CDD" id="cd07106">
    <property type="entry name" value="ALDH_AldA-AAD23400"/>
    <property type="match status" value="1"/>
</dbReference>
<dbReference type="PROSITE" id="PS00070">
    <property type="entry name" value="ALDEHYDE_DEHYDR_CYS"/>
    <property type="match status" value="1"/>
</dbReference>
<dbReference type="SUPFAM" id="SSF53720">
    <property type="entry name" value="ALDH-like"/>
    <property type="match status" value="1"/>
</dbReference>
<dbReference type="Proteomes" id="UP000243515">
    <property type="component" value="Unassembled WGS sequence"/>
</dbReference>
<evidence type="ECO:0000256" key="6">
    <source>
        <dbReference type="RuleBase" id="RU003345"/>
    </source>
</evidence>
<comment type="caution">
    <text evidence="8">The sequence shown here is derived from an EMBL/GenBank/DDBJ whole genome shotgun (WGS) entry which is preliminary data.</text>
</comment>
<evidence type="ECO:0000313" key="9">
    <source>
        <dbReference type="Proteomes" id="UP000243515"/>
    </source>
</evidence>
<dbReference type="PROSITE" id="PS00687">
    <property type="entry name" value="ALDEHYDE_DEHYDR_GLU"/>
    <property type="match status" value="1"/>
</dbReference>
<gene>
    <name evidence="8" type="ORF">Egran_06531</name>
</gene>
<dbReference type="Gene3D" id="3.40.309.10">
    <property type="entry name" value="Aldehyde Dehydrogenase, Chain A, domain 2"/>
    <property type="match status" value="1"/>
</dbReference>
<evidence type="ECO:0000256" key="1">
    <source>
        <dbReference type="ARBA" id="ARBA00009986"/>
    </source>
</evidence>
<dbReference type="InterPro" id="IPR016161">
    <property type="entry name" value="Ald_DH/histidinol_DH"/>
</dbReference>
<evidence type="ECO:0000256" key="4">
    <source>
        <dbReference type="ARBA" id="ARBA00049194"/>
    </source>
</evidence>
<comment type="similarity">
    <text evidence="1 6">Belongs to the aldehyde dehydrogenase family.</text>
</comment>
<evidence type="ECO:0000313" key="8">
    <source>
        <dbReference type="EMBL" id="OXV05701.1"/>
    </source>
</evidence>
<dbReference type="OrthoDB" id="310895at2759"/>
<dbReference type="EC" id="1.2.1.3" evidence="3"/>
<dbReference type="GO" id="GO:0004029">
    <property type="term" value="F:aldehyde dehydrogenase (NAD+) activity"/>
    <property type="evidence" value="ECO:0007669"/>
    <property type="project" value="UniProtKB-EC"/>
</dbReference>
<feature type="domain" description="Aldehyde dehydrogenase" evidence="7">
    <location>
        <begin position="24"/>
        <end position="470"/>
    </location>
</feature>
<name>A0A232LNG1_9EURO</name>
<keyword evidence="9" id="KW-1185">Reference proteome</keyword>
<dbReference type="FunFam" id="3.40.605.10:FF:000007">
    <property type="entry name" value="NAD/NADP-dependent betaine aldehyde dehydrogenase"/>
    <property type="match status" value="1"/>
</dbReference>
<keyword evidence="2 6" id="KW-0560">Oxidoreductase</keyword>
<dbReference type="AlphaFoldDB" id="A0A232LNG1"/>
<comment type="catalytic activity">
    <reaction evidence="4">
        <text>an aldehyde + NAD(+) + H2O = a carboxylate + NADH + 2 H(+)</text>
        <dbReference type="Rhea" id="RHEA:16185"/>
        <dbReference type="ChEBI" id="CHEBI:15377"/>
        <dbReference type="ChEBI" id="CHEBI:15378"/>
        <dbReference type="ChEBI" id="CHEBI:17478"/>
        <dbReference type="ChEBI" id="CHEBI:29067"/>
        <dbReference type="ChEBI" id="CHEBI:57540"/>
        <dbReference type="ChEBI" id="CHEBI:57945"/>
        <dbReference type="EC" id="1.2.1.3"/>
    </reaction>
</comment>
<organism evidence="8 9">
    <name type="scientific">Elaphomyces granulatus</name>
    <dbReference type="NCBI Taxonomy" id="519963"/>
    <lineage>
        <taxon>Eukaryota</taxon>
        <taxon>Fungi</taxon>
        <taxon>Dikarya</taxon>
        <taxon>Ascomycota</taxon>
        <taxon>Pezizomycotina</taxon>
        <taxon>Eurotiomycetes</taxon>
        <taxon>Eurotiomycetidae</taxon>
        <taxon>Eurotiales</taxon>
        <taxon>Elaphomycetaceae</taxon>
        <taxon>Elaphomyces</taxon>
    </lineage>
</organism>
<reference evidence="8 9" key="1">
    <citation type="journal article" date="2015" name="Environ. Microbiol.">
        <title>Metagenome sequence of Elaphomyces granulatus from sporocarp tissue reveals Ascomycota ectomycorrhizal fingerprints of genome expansion and a Proteobacteria-rich microbiome.</title>
        <authorList>
            <person name="Quandt C.A."/>
            <person name="Kohler A."/>
            <person name="Hesse C.N."/>
            <person name="Sharpton T.J."/>
            <person name="Martin F."/>
            <person name="Spatafora J.W."/>
        </authorList>
    </citation>
    <scope>NUCLEOTIDE SEQUENCE [LARGE SCALE GENOMIC DNA]</scope>
    <source>
        <strain evidence="8 9">OSC145934</strain>
    </source>
</reference>
<dbReference type="PANTHER" id="PTHR11699">
    <property type="entry name" value="ALDEHYDE DEHYDROGENASE-RELATED"/>
    <property type="match status" value="1"/>
</dbReference>
<dbReference type="Gene3D" id="3.40.605.10">
    <property type="entry name" value="Aldehyde Dehydrogenase, Chain A, domain 1"/>
    <property type="match status" value="1"/>
</dbReference>
<sequence>MSFISDSFFQFSNTINGEARSGSKVTQAVNPSNKQLLWNVPVATEDDLNGAVAAAAAAFPSWSQTPWGERGKLLLQVSETLKANLKEMASLGMQETGKPINYATTEVEHSLSFLTYHGNHPELAPKTVEDNDNFKLTVRYSPIGVVAAICPWNYPLVLAISKIAAALITGNCVIVKPSPFTPYSILKFTELVQSIFPPGVIQAVNGDDMAGPFLCDHPGVQKISFTGSISTGKKIMAAASRTLKRITLELGGNDACIVCPDVDIGVAAPQIAVGSFLNSGQFCMGSKRIYVHKDIYRPFMQAITDVVKSWKVTPSTSEADNTLGPVQNEMQYNIVKRFFEDSYTFALGEGTVPDSDSFVIRPAIIDNPPDKSRIVTEEPFGPIVPLLSWTDEDEVIRRVNDTNTGLGGSIWSADVERADRLAQRIDTGTVWINSRPKPLPMGYLAGRKESGLGGEWGTEGLFSYCNTQTVHLYRTVAPRPTKV</sequence>
<dbReference type="EMBL" id="NPHW01006561">
    <property type="protein sequence ID" value="OXV05701.1"/>
    <property type="molecule type" value="Genomic_DNA"/>
</dbReference>
<dbReference type="InterPro" id="IPR016162">
    <property type="entry name" value="Ald_DH_N"/>
</dbReference>
<accession>A0A232LNG1</accession>
<dbReference type="InterPro" id="IPR015590">
    <property type="entry name" value="Aldehyde_DH_dom"/>
</dbReference>
<dbReference type="Pfam" id="PF00171">
    <property type="entry name" value="Aldedh"/>
    <property type="match status" value="1"/>
</dbReference>
<dbReference type="InterPro" id="IPR016163">
    <property type="entry name" value="Ald_DH_C"/>
</dbReference>
<evidence type="ECO:0000256" key="2">
    <source>
        <dbReference type="ARBA" id="ARBA00023002"/>
    </source>
</evidence>
<dbReference type="InterPro" id="IPR016160">
    <property type="entry name" value="Ald_DH_CS_CYS"/>
</dbReference>
<dbReference type="InterPro" id="IPR029510">
    <property type="entry name" value="Ald_DH_CS_GLU"/>
</dbReference>